<evidence type="ECO:0000256" key="1">
    <source>
        <dbReference type="SAM" id="MobiDB-lite"/>
    </source>
</evidence>
<organism evidence="2">
    <name type="scientific">Lepeophtheirus salmonis</name>
    <name type="common">Salmon louse</name>
    <name type="synonym">Caligus salmonis</name>
    <dbReference type="NCBI Taxonomy" id="72036"/>
    <lineage>
        <taxon>Eukaryota</taxon>
        <taxon>Metazoa</taxon>
        <taxon>Ecdysozoa</taxon>
        <taxon>Arthropoda</taxon>
        <taxon>Crustacea</taxon>
        <taxon>Multicrustacea</taxon>
        <taxon>Hexanauplia</taxon>
        <taxon>Copepoda</taxon>
        <taxon>Siphonostomatoida</taxon>
        <taxon>Caligidae</taxon>
        <taxon>Lepeophtheirus</taxon>
    </lineage>
</organism>
<sequence length="104" mass="11796">FHHQVGRQATCPWAPTKHRSKTKGLKDDTLPSVWINLPSYLSLPSTPRSTRAVSSSQRLQLYYEHQKTIGVKIFIKEEVETAQELYKKLSQETVPSGRVISSST</sequence>
<proteinExistence type="predicted"/>
<dbReference type="EMBL" id="HACA01029386">
    <property type="protein sequence ID" value="CDW46747.1"/>
    <property type="molecule type" value="Transcribed_RNA"/>
</dbReference>
<feature type="non-terminal residue" evidence="2">
    <location>
        <position position="1"/>
    </location>
</feature>
<feature type="region of interest" description="Disordered" evidence="1">
    <location>
        <begin position="1"/>
        <end position="26"/>
    </location>
</feature>
<reference evidence="2" key="1">
    <citation type="submission" date="2014-05" db="EMBL/GenBank/DDBJ databases">
        <authorList>
            <person name="Chronopoulou M."/>
        </authorList>
    </citation>
    <scope>NUCLEOTIDE SEQUENCE</scope>
    <source>
        <tissue evidence="2">Whole organism</tissue>
    </source>
</reference>
<evidence type="ECO:0000313" key="2">
    <source>
        <dbReference type="EMBL" id="CDW46747.1"/>
    </source>
</evidence>
<protein>
    <submittedName>
        <fullName evidence="2">Uncharacterized protein</fullName>
    </submittedName>
</protein>
<dbReference type="AlphaFoldDB" id="A0A0K2V9A0"/>
<name>A0A0K2V9A0_LEPSM</name>
<accession>A0A0K2V9A0</accession>